<name>A0ACB9RBX3_9MYRT</name>
<proteinExistence type="predicted"/>
<protein>
    <submittedName>
        <fullName evidence="1">Uncharacterized protein</fullName>
    </submittedName>
</protein>
<organism evidence="1 2">
    <name type="scientific">Melastoma candidum</name>
    <dbReference type="NCBI Taxonomy" id="119954"/>
    <lineage>
        <taxon>Eukaryota</taxon>
        <taxon>Viridiplantae</taxon>
        <taxon>Streptophyta</taxon>
        <taxon>Embryophyta</taxon>
        <taxon>Tracheophyta</taxon>
        <taxon>Spermatophyta</taxon>
        <taxon>Magnoliopsida</taxon>
        <taxon>eudicotyledons</taxon>
        <taxon>Gunneridae</taxon>
        <taxon>Pentapetalae</taxon>
        <taxon>rosids</taxon>
        <taxon>malvids</taxon>
        <taxon>Myrtales</taxon>
        <taxon>Melastomataceae</taxon>
        <taxon>Melastomatoideae</taxon>
        <taxon>Melastomateae</taxon>
        <taxon>Melastoma</taxon>
    </lineage>
</organism>
<dbReference type="Proteomes" id="UP001057402">
    <property type="component" value="Chromosome 4"/>
</dbReference>
<comment type="caution">
    <text evidence="1">The sequence shown here is derived from an EMBL/GenBank/DDBJ whole genome shotgun (WGS) entry which is preliminary data.</text>
</comment>
<evidence type="ECO:0000313" key="1">
    <source>
        <dbReference type="EMBL" id="KAI4376364.1"/>
    </source>
</evidence>
<accession>A0ACB9RBX3</accession>
<evidence type="ECO:0000313" key="2">
    <source>
        <dbReference type="Proteomes" id="UP001057402"/>
    </source>
</evidence>
<sequence>MATRKRKADEDEGRALGNEDVPAAVVEKRVTRASLKRANVAAGSEPVKVEVKGKKTGGNKRKEKVENGDEKVEEGGNRGEAPGKGKTVVIEHCKQCNSFKTRAIQVKNGLQKAVPRIAVEVNPE</sequence>
<gene>
    <name evidence="1" type="ORF">MLD38_014133</name>
</gene>
<keyword evidence="2" id="KW-1185">Reference proteome</keyword>
<reference evidence="2" key="1">
    <citation type="journal article" date="2023" name="Front. Plant Sci.">
        <title>Chromosomal-level genome assembly of Melastoma candidum provides insights into trichome evolution.</title>
        <authorList>
            <person name="Zhong Y."/>
            <person name="Wu W."/>
            <person name="Sun C."/>
            <person name="Zou P."/>
            <person name="Liu Y."/>
            <person name="Dai S."/>
            <person name="Zhou R."/>
        </authorList>
    </citation>
    <scope>NUCLEOTIDE SEQUENCE [LARGE SCALE GENOMIC DNA]</scope>
</reference>
<dbReference type="EMBL" id="CM042883">
    <property type="protein sequence ID" value="KAI4376364.1"/>
    <property type="molecule type" value="Genomic_DNA"/>
</dbReference>